<keyword evidence="3" id="KW-1185">Reference proteome</keyword>
<dbReference type="EMBL" id="JBHTEY010000004">
    <property type="protein sequence ID" value="MFC7613268.1"/>
    <property type="molecule type" value="Genomic_DNA"/>
</dbReference>
<dbReference type="Gene3D" id="3.40.190.10">
    <property type="entry name" value="Periplasmic binding protein-like II"/>
    <property type="match status" value="1"/>
</dbReference>
<organism evidence="2 3">
    <name type="scientific">Actinokineospora soli</name>
    <dbReference type="NCBI Taxonomy" id="1048753"/>
    <lineage>
        <taxon>Bacteria</taxon>
        <taxon>Bacillati</taxon>
        <taxon>Actinomycetota</taxon>
        <taxon>Actinomycetes</taxon>
        <taxon>Pseudonocardiales</taxon>
        <taxon>Pseudonocardiaceae</taxon>
        <taxon>Actinokineospora</taxon>
    </lineage>
</organism>
<feature type="region of interest" description="Disordered" evidence="1">
    <location>
        <begin position="30"/>
        <end position="62"/>
    </location>
</feature>
<gene>
    <name evidence="2" type="ORF">ACFQV2_06235</name>
</gene>
<proteinExistence type="predicted"/>
<reference evidence="3" key="1">
    <citation type="journal article" date="2019" name="Int. J. Syst. Evol. Microbiol.">
        <title>The Global Catalogue of Microorganisms (GCM) 10K type strain sequencing project: providing services to taxonomists for standard genome sequencing and annotation.</title>
        <authorList>
            <consortium name="The Broad Institute Genomics Platform"/>
            <consortium name="The Broad Institute Genome Sequencing Center for Infectious Disease"/>
            <person name="Wu L."/>
            <person name="Ma J."/>
        </authorList>
    </citation>
    <scope>NUCLEOTIDE SEQUENCE [LARGE SCALE GENOMIC DNA]</scope>
    <source>
        <strain evidence="3">JCM 17695</strain>
    </source>
</reference>
<feature type="compositionally biased region" description="Low complexity" evidence="1">
    <location>
        <begin position="33"/>
        <end position="42"/>
    </location>
</feature>
<evidence type="ECO:0000313" key="2">
    <source>
        <dbReference type="EMBL" id="MFC7613268.1"/>
    </source>
</evidence>
<accession>A0ABW2TJ76</accession>
<evidence type="ECO:0000256" key="1">
    <source>
        <dbReference type="SAM" id="MobiDB-lite"/>
    </source>
</evidence>
<evidence type="ECO:0000313" key="3">
    <source>
        <dbReference type="Proteomes" id="UP001596512"/>
    </source>
</evidence>
<dbReference type="Proteomes" id="UP001596512">
    <property type="component" value="Unassembled WGS sequence"/>
</dbReference>
<protein>
    <recommendedName>
        <fullName evidence="4">LysR substrate binding domain-containing protein</fullName>
    </recommendedName>
</protein>
<evidence type="ECO:0008006" key="4">
    <source>
        <dbReference type="Google" id="ProtNLM"/>
    </source>
</evidence>
<comment type="caution">
    <text evidence="2">The sequence shown here is derived from an EMBL/GenBank/DDBJ whole genome shotgun (WGS) entry which is preliminary data.</text>
</comment>
<sequence length="62" mass="6690">MGNPPPLDRITFRVVPQAARLDELADGHIDVLPSTSTSTCSPAPRPSPEWRSAKPPNAERAN</sequence>
<name>A0ABW2TJ76_9PSEU</name>